<evidence type="ECO:0000256" key="1">
    <source>
        <dbReference type="SAM" id="MobiDB-lite"/>
    </source>
</evidence>
<name>A0AAE0RV92_9BIVA</name>
<dbReference type="EMBL" id="JAEAOA010000817">
    <property type="protein sequence ID" value="KAK3580144.1"/>
    <property type="molecule type" value="Genomic_DNA"/>
</dbReference>
<feature type="region of interest" description="Disordered" evidence="1">
    <location>
        <begin position="16"/>
        <end position="42"/>
    </location>
</feature>
<dbReference type="Proteomes" id="UP001195483">
    <property type="component" value="Unassembled WGS sequence"/>
</dbReference>
<sequence length="143" mass="15883">MSTIWTAIKNLFARKNADADSSKEKANGQKENQKVQRKHTYDEIDIKDNEQAGSSNAIRVHPYDSIEVDEGKVSVQSCSSETFCSLPTITIPICLNNDKFHYAELDFGEKEKKKGKKGKSGKSVKIIGAGSSVDYTEIQIQHS</sequence>
<accession>A0AAE0RV92</accession>
<protein>
    <submittedName>
        <fullName evidence="2">Uncharacterized protein</fullName>
    </submittedName>
</protein>
<evidence type="ECO:0000313" key="2">
    <source>
        <dbReference type="EMBL" id="KAK3580144.1"/>
    </source>
</evidence>
<proteinExistence type="predicted"/>
<dbReference type="AlphaFoldDB" id="A0AAE0RV92"/>
<keyword evidence="3" id="KW-1185">Reference proteome</keyword>
<comment type="caution">
    <text evidence="2">The sequence shown here is derived from an EMBL/GenBank/DDBJ whole genome shotgun (WGS) entry which is preliminary data.</text>
</comment>
<evidence type="ECO:0000313" key="3">
    <source>
        <dbReference type="Proteomes" id="UP001195483"/>
    </source>
</evidence>
<reference evidence="2" key="2">
    <citation type="journal article" date="2021" name="Genome Biol. Evol.">
        <title>Developing a high-quality reference genome for a parasitic bivalve with doubly uniparental inheritance (Bivalvia: Unionida).</title>
        <authorList>
            <person name="Smith C.H."/>
        </authorList>
    </citation>
    <scope>NUCLEOTIDE SEQUENCE</scope>
    <source>
        <strain evidence="2">CHS0354</strain>
        <tissue evidence="2">Mantle</tissue>
    </source>
</reference>
<reference evidence="2" key="1">
    <citation type="journal article" date="2021" name="Genome Biol. Evol.">
        <title>A High-Quality Reference Genome for a Parasitic Bivalve with Doubly Uniparental Inheritance (Bivalvia: Unionida).</title>
        <authorList>
            <person name="Smith C.H."/>
        </authorList>
    </citation>
    <scope>NUCLEOTIDE SEQUENCE</scope>
    <source>
        <strain evidence="2">CHS0354</strain>
    </source>
</reference>
<organism evidence="2 3">
    <name type="scientific">Potamilus streckersoni</name>
    <dbReference type="NCBI Taxonomy" id="2493646"/>
    <lineage>
        <taxon>Eukaryota</taxon>
        <taxon>Metazoa</taxon>
        <taxon>Spiralia</taxon>
        <taxon>Lophotrochozoa</taxon>
        <taxon>Mollusca</taxon>
        <taxon>Bivalvia</taxon>
        <taxon>Autobranchia</taxon>
        <taxon>Heteroconchia</taxon>
        <taxon>Palaeoheterodonta</taxon>
        <taxon>Unionida</taxon>
        <taxon>Unionoidea</taxon>
        <taxon>Unionidae</taxon>
        <taxon>Ambleminae</taxon>
        <taxon>Lampsilini</taxon>
        <taxon>Potamilus</taxon>
    </lineage>
</organism>
<reference evidence="2" key="3">
    <citation type="submission" date="2023-05" db="EMBL/GenBank/DDBJ databases">
        <authorList>
            <person name="Smith C.H."/>
        </authorList>
    </citation>
    <scope>NUCLEOTIDE SEQUENCE</scope>
    <source>
        <strain evidence="2">CHS0354</strain>
        <tissue evidence="2">Mantle</tissue>
    </source>
</reference>
<gene>
    <name evidence="2" type="ORF">CHS0354_013423</name>
</gene>